<comment type="subcellular location">
    <subcellularLocation>
        <location evidence="1">Cell membrane</location>
        <topology evidence="1">Multi-pass membrane protein</topology>
    </subcellularLocation>
</comment>
<accession>A0A0S7XN66</accession>
<dbReference type="PANTHER" id="PTHR42770">
    <property type="entry name" value="AMINO ACID TRANSPORTER-RELATED"/>
    <property type="match status" value="1"/>
</dbReference>
<comment type="caution">
    <text evidence="7">The sequence shown here is derived from an EMBL/GenBank/DDBJ whole genome shotgun (WGS) entry which is preliminary data.</text>
</comment>
<evidence type="ECO:0000256" key="3">
    <source>
        <dbReference type="ARBA" id="ARBA00022692"/>
    </source>
</evidence>
<feature type="transmembrane region" description="Helical" evidence="6">
    <location>
        <begin position="52"/>
        <end position="73"/>
    </location>
</feature>
<gene>
    <name evidence="7" type="ORF">AMJ44_13795</name>
</gene>
<protein>
    <recommendedName>
        <fullName evidence="9">Amino acid permease</fullName>
    </recommendedName>
</protein>
<proteinExistence type="predicted"/>
<evidence type="ECO:0000313" key="8">
    <source>
        <dbReference type="Proteomes" id="UP000051861"/>
    </source>
</evidence>
<keyword evidence="4 6" id="KW-1133">Transmembrane helix</keyword>
<reference evidence="7 8" key="1">
    <citation type="journal article" date="2015" name="Microbiome">
        <title>Genomic resolution of linkages in carbon, nitrogen, and sulfur cycling among widespread estuary sediment bacteria.</title>
        <authorList>
            <person name="Baker B.J."/>
            <person name="Lazar C.S."/>
            <person name="Teske A.P."/>
            <person name="Dick G.J."/>
        </authorList>
    </citation>
    <scope>NUCLEOTIDE SEQUENCE [LARGE SCALE GENOMIC DNA]</scope>
    <source>
        <strain evidence="7">DG_54_3</strain>
    </source>
</reference>
<evidence type="ECO:0000256" key="5">
    <source>
        <dbReference type="ARBA" id="ARBA00023136"/>
    </source>
</evidence>
<dbReference type="GO" id="GO:0022857">
    <property type="term" value="F:transmembrane transporter activity"/>
    <property type="evidence" value="ECO:0007669"/>
    <property type="project" value="InterPro"/>
</dbReference>
<name>A0A0S7XN66_UNCSA</name>
<evidence type="ECO:0000256" key="4">
    <source>
        <dbReference type="ARBA" id="ARBA00022989"/>
    </source>
</evidence>
<dbReference type="EMBL" id="LIZX01000214">
    <property type="protein sequence ID" value="KPJ63863.1"/>
    <property type="molecule type" value="Genomic_DNA"/>
</dbReference>
<dbReference type="PANTHER" id="PTHR42770:SF11">
    <property type="entry name" value="INNER MEMBRANE TRANSPORT PROTEIN YBAT"/>
    <property type="match status" value="1"/>
</dbReference>
<organism evidence="7 8">
    <name type="scientific">candidate division WOR-1 bacterium DG_54_3</name>
    <dbReference type="NCBI Taxonomy" id="1703775"/>
    <lineage>
        <taxon>Bacteria</taxon>
        <taxon>Bacillati</taxon>
        <taxon>Saganbacteria</taxon>
    </lineage>
</organism>
<feature type="transmembrane region" description="Helical" evidence="6">
    <location>
        <begin position="12"/>
        <end position="32"/>
    </location>
</feature>
<dbReference type="GO" id="GO:0005886">
    <property type="term" value="C:plasma membrane"/>
    <property type="evidence" value="ECO:0007669"/>
    <property type="project" value="UniProtKB-SubCell"/>
</dbReference>
<dbReference type="InterPro" id="IPR002293">
    <property type="entry name" value="AA/rel_permease1"/>
</dbReference>
<feature type="transmembrane region" description="Helical" evidence="6">
    <location>
        <begin position="111"/>
        <end position="132"/>
    </location>
</feature>
<feature type="transmembrane region" description="Helical" evidence="6">
    <location>
        <begin position="209"/>
        <end position="228"/>
    </location>
</feature>
<evidence type="ECO:0000256" key="6">
    <source>
        <dbReference type="SAM" id="Phobius"/>
    </source>
</evidence>
<evidence type="ECO:0000256" key="1">
    <source>
        <dbReference type="ARBA" id="ARBA00004651"/>
    </source>
</evidence>
<dbReference type="Pfam" id="PF13520">
    <property type="entry name" value="AA_permease_2"/>
    <property type="match status" value="1"/>
</dbReference>
<dbReference type="Proteomes" id="UP000051861">
    <property type="component" value="Unassembled WGS sequence"/>
</dbReference>
<keyword evidence="3 6" id="KW-0812">Transmembrane</keyword>
<evidence type="ECO:0000313" key="7">
    <source>
        <dbReference type="EMBL" id="KPJ63863.1"/>
    </source>
</evidence>
<dbReference type="InterPro" id="IPR050367">
    <property type="entry name" value="APC_superfamily"/>
</dbReference>
<feature type="transmembrane region" description="Helical" evidence="6">
    <location>
        <begin position="138"/>
        <end position="159"/>
    </location>
</feature>
<feature type="transmembrane region" description="Helical" evidence="6">
    <location>
        <begin position="183"/>
        <end position="203"/>
    </location>
</feature>
<sequence length="279" mass="31093">ATVIPRTSITLIFTVFIFAVAFSTLGLGILPWQEFAANIDNPVAVLAEAIPFVGLIAGPFAAALGALILFISANTGIVGSSRLTYYLSKFGIISPWFDAVHPQYKTPIRTILVFSGIGLFETVLSFLTPSAMDTLANMYAFGATLGYTMVFIALIKLRFSEPWTPRPYKMPLNIKLKYKGRKILFPVLGVIGTLGVGTILFMVVLTHSIGRIAGPAWILFCFCYYAWYRRSKGLPIFKSIEHNWEKQQMEVLTSAEEFDLLEQYKIALAERDKKRAELK</sequence>
<keyword evidence="2" id="KW-1003">Cell membrane</keyword>
<evidence type="ECO:0008006" key="9">
    <source>
        <dbReference type="Google" id="ProtNLM"/>
    </source>
</evidence>
<feature type="non-terminal residue" evidence="7">
    <location>
        <position position="1"/>
    </location>
</feature>
<keyword evidence="5 6" id="KW-0472">Membrane</keyword>
<evidence type="ECO:0000256" key="2">
    <source>
        <dbReference type="ARBA" id="ARBA00022475"/>
    </source>
</evidence>
<dbReference type="AlphaFoldDB" id="A0A0S7XN66"/>
<dbReference type="Gene3D" id="1.20.1740.10">
    <property type="entry name" value="Amino acid/polyamine transporter I"/>
    <property type="match status" value="1"/>
</dbReference>